<feature type="compositionally biased region" description="Basic and acidic residues" evidence="1">
    <location>
        <begin position="27"/>
        <end position="45"/>
    </location>
</feature>
<accession>C1GYD7</accession>
<evidence type="ECO:0000313" key="2">
    <source>
        <dbReference type="EMBL" id="EEH41529.2"/>
    </source>
</evidence>
<evidence type="ECO:0000313" key="3">
    <source>
        <dbReference type="Proteomes" id="UP000002059"/>
    </source>
</evidence>
<dbReference type="Proteomes" id="UP000002059">
    <property type="component" value="Partially assembled WGS sequence"/>
</dbReference>
<evidence type="ECO:0000256" key="1">
    <source>
        <dbReference type="SAM" id="MobiDB-lite"/>
    </source>
</evidence>
<gene>
    <name evidence="2" type="ORF">PAAG_03091</name>
</gene>
<protein>
    <submittedName>
        <fullName evidence="2">Uncharacterized protein</fullName>
    </submittedName>
</protein>
<reference evidence="2 3" key="1">
    <citation type="journal article" date="2011" name="PLoS Genet.">
        <title>Comparative genomic analysis of human fungal pathogens causing paracoccidioidomycosis.</title>
        <authorList>
            <person name="Desjardins C.A."/>
            <person name="Champion M.D."/>
            <person name="Holder J.W."/>
            <person name="Muszewska A."/>
            <person name="Goldberg J."/>
            <person name="Bailao A.M."/>
            <person name="Brigido M.M."/>
            <person name="Ferreira M.E."/>
            <person name="Garcia A.M."/>
            <person name="Grynberg M."/>
            <person name="Gujja S."/>
            <person name="Heiman D.I."/>
            <person name="Henn M.R."/>
            <person name="Kodira C.D."/>
            <person name="Leon-Narvaez H."/>
            <person name="Longo L.V."/>
            <person name="Ma L.J."/>
            <person name="Malavazi I."/>
            <person name="Matsuo A.L."/>
            <person name="Morais F.V."/>
            <person name="Pereira M."/>
            <person name="Rodriguez-Brito S."/>
            <person name="Sakthikumar S."/>
            <person name="Salem-Izacc S.M."/>
            <person name="Sykes S.M."/>
            <person name="Teixeira M.M."/>
            <person name="Vallejo M.C."/>
            <person name="Walter M.E."/>
            <person name="Yandava C."/>
            <person name="Young S."/>
            <person name="Zeng Q."/>
            <person name="Zucker J."/>
            <person name="Felipe M.S."/>
            <person name="Goldman G.H."/>
            <person name="Haas B.J."/>
            <person name="McEwen J.G."/>
            <person name="Nino-Vega G."/>
            <person name="Puccia R."/>
            <person name="San-Blas G."/>
            <person name="Soares C.M."/>
            <person name="Birren B.W."/>
            <person name="Cuomo C.A."/>
        </authorList>
    </citation>
    <scope>NUCLEOTIDE SEQUENCE [LARGE SCALE GENOMIC DNA]</scope>
    <source>
        <strain evidence="3">ATCC MYA-826 / Pb01</strain>
    </source>
</reference>
<dbReference type="HOGENOM" id="CLU_1603262_0_0_1"/>
<keyword evidence="3" id="KW-1185">Reference proteome</keyword>
<dbReference type="AlphaFoldDB" id="C1GYD7"/>
<name>C1GYD7_PARBA</name>
<dbReference type="KEGG" id="pbl:PAAG_03091"/>
<dbReference type="GeneID" id="9097828"/>
<dbReference type="EMBL" id="KN293999">
    <property type="protein sequence ID" value="EEH41529.2"/>
    <property type="molecule type" value="Genomic_DNA"/>
</dbReference>
<dbReference type="RefSeq" id="XP_015702050.1">
    <property type="nucleotide sequence ID" value="XM_015844844.1"/>
</dbReference>
<proteinExistence type="predicted"/>
<organism evidence="2 3">
    <name type="scientific">Paracoccidioides lutzii (strain ATCC MYA-826 / Pb01)</name>
    <name type="common">Paracoccidioides brasiliensis</name>
    <dbReference type="NCBI Taxonomy" id="502779"/>
    <lineage>
        <taxon>Eukaryota</taxon>
        <taxon>Fungi</taxon>
        <taxon>Dikarya</taxon>
        <taxon>Ascomycota</taxon>
        <taxon>Pezizomycotina</taxon>
        <taxon>Eurotiomycetes</taxon>
        <taxon>Eurotiomycetidae</taxon>
        <taxon>Onygenales</taxon>
        <taxon>Ajellomycetaceae</taxon>
        <taxon>Paracoccidioides</taxon>
    </lineage>
</organism>
<sequence length="166" mass="18404">MEQELSSYTGLKQMKLMLIQKRWEEGRRERRERKEMSRAAEEKESGNVSESFQATGGGGEWVRYRIVGVQYGGAKRLVTCLVPLWHTVGHCWSLGTPDAPQEEGWERLAEAGRWPIIEACGGWSPSLCGINLGLETVSMANLSCVSVLLLPYCRIAVPLVLGLPAA</sequence>
<feature type="region of interest" description="Disordered" evidence="1">
    <location>
        <begin position="27"/>
        <end position="55"/>
    </location>
</feature>
<dbReference type="VEuPathDB" id="FungiDB:PAAG_03091"/>